<keyword evidence="3 4" id="KW-0648">Protein biosynthesis</keyword>
<dbReference type="InterPro" id="IPR036787">
    <property type="entry name" value="T_IF-3_N_sf"/>
</dbReference>
<dbReference type="GO" id="GO:0043022">
    <property type="term" value="F:ribosome binding"/>
    <property type="evidence" value="ECO:0007669"/>
    <property type="project" value="UniProtKB-ARBA"/>
</dbReference>
<dbReference type="Proteomes" id="UP000004198">
    <property type="component" value="Unassembled WGS sequence"/>
</dbReference>
<dbReference type="Pfam" id="PF00707">
    <property type="entry name" value="IF3_C"/>
    <property type="match status" value="1"/>
</dbReference>
<keyword evidence="4" id="KW-0963">Cytoplasm</keyword>
<evidence type="ECO:0000256" key="1">
    <source>
        <dbReference type="ARBA" id="ARBA00005439"/>
    </source>
</evidence>
<dbReference type="InterPro" id="IPR001288">
    <property type="entry name" value="Translation_initiation_fac_3"/>
</dbReference>
<dbReference type="InterPro" id="IPR036788">
    <property type="entry name" value="T_IF-3_C_sf"/>
</dbReference>
<evidence type="ECO:0000313" key="9">
    <source>
        <dbReference type="EMBL" id="EET86551.1"/>
    </source>
</evidence>
<dbReference type="PROSITE" id="PS00938">
    <property type="entry name" value="IF3"/>
    <property type="match status" value="1"/>
</dbReference>
<reference evidence="9 10" key="1">
    <citation type="submission" date="2009-06" db="EMBL/GenBank/DDBJ databases">
        <title>The draft genome of Clostridium carboxidivorans P7.</title>
        <authorList>
            <consortium name="US DOE Joint Genome Institute (JGI-PGF)"/>
            <person name="Lucas S."/>
            <person name="Copeland A."/>
            <person name="Lapidus A."/>
            <person name="Glavina del Rio T."/>
            <person name="Tice H."/>
            <person name="Bruce D."/>
            <person name="Goodwin L."/>
            <person name="Pitluck S."/>
            <person name="Larimer F."/>
            <person name="Land M.L."/>
            <person name="Hauser L."/>
            <person name="Hemme C.L."/>
        </authorList>
    </citation>
    <scope>NUCLEOTIDE SEQUENCE [LARGE SCALE GENOMIC DNA]</scope>
    <source>
        <strain evidence="9 10">P7</strain>
    </source>
</reference>
<dbReference type="eggNOG" id="COG0290">
    <property type="taxonomic scope" value="Bacteria"/>
</dbReference>
<dbReference type="PANTHER" id="PTHR10938:SF0">
    <property type="entry name" value="TRANSLATION INITIATION FACTOR IF-3, MITOCHONDRIAL"/>
    <property type="match status" value="1"/>
</dbReference>
<dbReference type="HAMAP" id="MF_00080">
    <property type="entry name" value="IF_3"/>
    <property type="match status" value="1"/>
</dbReference>
<dbReference type="OrthoDB" id="9806014at2"/>
<accession>C6PW04</accession>
<dbReference type="EMBL" id="ACVI01000050">
    <property type="protein sequence ID" value="EET86551.1"/>
    <property type="molecule type" value="Genomic_DNA"/>
</dbReference>
<dbReference type="Gene3D" id="3.10.20.80">
    <property type="entry name" value="Translation initiation factor 3 (IF-3), N-terminal domain"/>
    <property type="match status" value="1"/>
</dbReference>
<dbReference type="Pfam" id="PF05198">
    <property type="entry name" value="IF3_N"/>
    <property type="match status" value="1"/>
</dbReference>
<evidence type="ECO:0000259" key="8">
    <source>
        <dbReference type="Pfam" id="PF05198"/>
    </source>
</evidence>
<dbReference type="GO" id="GO:0016020">
    <property type="term" value="C:membrane"/>
    <property type="evidence" value="ECO:0007669"/>
    <property type="project" value="TreeGrafter"/>
</dbReference>
<dbReference type="GO" id="GO:0032790">
    <property type="term" value="P:ribosome disassembly"/>
    <property type="evidence" value="ECO:0007669"/>
    <property type="project" value="TreeGrafter"/>
</dbReference>
<evidence type="ECO:0000313" key="10">
    <source>
        <dbReference type="Proteomes" id="UP000004198"/>
    </source>
</evidence>
<name>C6PW04_9CLOT</name>
<sequence>MLELYFQDGLSRPFLYVIKHKHKTTWEVKIINKDFLMNEEIKNKELRVIGDDGSQLGVISSRDALKMAEEKELDLVMISPNANPPVCKIMDFGKFVYEQAKKDKDAKKKQKVVTLKEVRLSPTIEEHDVSIKANNGRKFLVAGDKVKVTVRFRGREADYSFTGRKILDAFYSRLEDVCIIEKHAKQEGRNMIMILAPKKA</sequence>
<proteinExistence type="inferred from homology"/>
<dbReference type="InterPro" id="IPR019815">
    <property type="entry name" value="Translation_initiation_fac_3_C"/>
</dbReference>
<dbReference type="FunFam" id="3.10.20.80:FF:000001">
    <property type="entry name" value="Translation initiation factor IF-3"/>
    <property type="match status" value="1"/>
</dbReference>
<dbReference type="Gene3D" id="3.30.110.10">
    <property type="entry name" value="Translation initiation factor 3 (IF-3), C-terminal domain"/>
    <property type="match status" value="1"/>
</dbReference>
<dbReference type="SUPFAM" id="SSF55200">
    <property type="entry name" value="Translation initiation factor IF3, C-terminal domain"/>
    <property type="match status" value="1"/>
</dbReference>
<evidence type="ECO:0000259" key="7">
    <source>
        <dbReference type="Pfam" id="PF00707"/>
    </source>
</evidence>
<comment type="caution">
    <text evidence="9">The sequence shown here is derived from an EMBL/GenBank/DDBJ whole genome shotgun (WGS) entry which is preliminary data.</text>
</comment>
<evidence type="ECO:0000256" key="5">
    <source>
        <dbReference type="NCBIfam" id="TIGR00168"/>
    </source>
</evidence>
<dbReference type="GO" id="GO:0005829">
    <property type="term" value="C:cytosol"/>
    <property type="evidence" value="ECO:0007669"/>
    <property type="project" value="TreeGrafter"/>
</dbReference>
<evidence type="ECO:0000256" key="3">
    <source>
        <dbReference type="ARBA" id="ARBA00022917"/>
    </source>
</evidence>
<gene>
    <name evidence="4" type="primary">infC</name>
    <name evidence="9" type="ORF">CcarbDRAFT_2971</name>
</gene>
<feature type="domain" description="Translation initiation factor 3 N-terminal" evidence="8">
    <location>
        <begin position="37"/>
        <end position="106"/>
    </location>
</feature>
<dbReference type="PANTHER" id="PTHR10938">
    <property type="entry name" value="TRANSLATION INITIATION FACTOR IF-3"/>
    <property type="match status" value="1"/>
</dbReference>
<dbReference type="STRING" id="536227.Ccar_17440"/>
<keyword evidence="2 4" id="KW-0396">Initiation factor</keyword>
<comment type="subunit">
    <text evidence="4 6">Monomer.</text>
</comment>
<evidence type="ECO:0000256" key="6">
    <source>
        <dbReference type="RuleBase" id="RU000646"/>
    </source>
</evidence>
<comment type="subcellular location">
    <subcellularLocation>
        <location evidence="4 6">Cytoplasm</location>
    </subcellularLocation>
</comment>
<dbReference type="AlphaFoldDB" id="C6PW04"/>
<dbReference type="InterPro" id="IPR019813">
    <property type="entry name" value="Translation_initiation_fac3_CS"/>
</dbReference>
<keyword evidence="10" id="KW-1185">Reference proteome</keyword>
<dbReference type="NCBIfam" id="TIGR00168">
    <property type="entry name" value="infC"/>
    <property type="match status" value="1"/>
</dbReference>
<dbReference type="FunFam" id="3.30.110.10:FF:000001">
    <property type="entry name" value="Translation initiation factor IF-3"/>
    <property type="match status" value="1"/>
</dbReference>
<organism evidence="9 10">
    <name type="scientific">Clostridium carboxidivorans P7</name>
    <dbReference type="NCBI Taxonomy" id="536227"/>
    <lineage>
        <taxon>Bacteria</taxon>
        <taxon>Bacillati</taxon>
        <taxon>Bacillota</taxon>
        <taxon>Clostridia</taxon>
        <taxon>Eubacteriales</taxon>
        <taxon>Clostridiaceae</taxon>
        <taxon>Clostridium</taxon>
    </lineage>
</organism>
<comment type="function">
    <text evidence="4 6">IF-3 binds to the 30S ribosomal subunit and shifts the equilibrium between 70S ribosomes and their 50S and 30S subunits in favor of the free subunits, thus enhancing the availability of 30S subunits on which protein synthesis initiation begins.</text>
</comment>
<evidence type="ECO:0000256" key="2">
    <source>
        <dbReference type="ARBA" id="ARBA00022540"/>
    </source>
</evidence>
<comment type="similarity">
    <text evidence="1 4 6">Belongs to the IF-3 family.</text>
</comment>
<dbReference type="InterPro" id="IPR019814">
    <property type="entry name" value="Translation_initiation_fac_3_N"/>
</dbReference>
<protein>
    <recommendedName>
        <fullName evidence="4 5">Translation initiation factor IF-3</fullName>
    </recommendedName>
</protein>
<dbReference type="GO" id="GO:0003743">
    <property type="term" value="F:translation initiation factor activity"/>
    <property type="evidence" value="ECO:0007669"/>
    <property type="project" value="UniProtKB-UniRule"/>
</dbReference>
<evidence type="ECO:0000256" key="4">
    <source>
        <dbReference type="HAMAP-Rule" id="MF_00080"/>
    </source>
</evidence>
<dbReference type="SUPFAM" id="SSF54364">
    <property type="entry name" value="Translation initiation factor IF3, N-terminal domain"/>
    <property type="match status" value="1"/>
</dbReference>
<feature type="domain" description="Translation initiation factor 3 C-terminal" evidence="7">
    <location>
        <begin position="113"/>
        <end position="198"/>
    </location>
</feature>